<dbReference type="Proteomes" id="UP000654918">
    <property type="component" value="Unassembled WGS sequence"/>
</dbReference>
<name>A0A8H6K4J4_9PEZI</name>
<organism evidence="2 3">
    <name type="scientific">Colletotrichum plurivorum</name>
    <dbReference type="NCBI Taxonomy" id="2175906"/>
    <lineage>
        <taxon>Eukaryota</taxon>
        <taxon>Fungi</taxon>
        <taxon>Dikarya</taxon>
        <taxon>Ascomycota</taxon>
        <taxon>Pezizomycotina</taxon>
        <taxon>Sordariomycetes</taxon>
        <taxon>Hypocreomycetidae</taxon>
        <taxon>Glomerellales</taxon>
        <taxon>Glomerellaceae</taxon>
        <taxon>Colletotrichum</taxon>
        <taxon>Colletotrichum orchidearum species complex</taxon>
    </lineage>
</organism>
<evidence type="ECO:0000313" key="3">
    <source>
        <dbReference type="Proteomes" id="UP000654918"/>
    </source>
</evidence>
<proteinExistence type="predicted"/>
<dbReference type="AlphaFoldDB" id="A0A8H6K4J4"/>
<feature type="region of interest" description="Disordered" evidence="1">
    <location>
        <begin position="332"/>
        <end position="361"/>
    </location>
</feature>
<evidence type="ECO:0000256" key="1">
    <source>
        <dbReference type="SAM" id="MobiDB-lite"/>
    </source>
</evidence>
<feature type="region of interest" description="Disordered" evidence="1">
    <location>
        <begin position="239"/>
        <end position="265"/>
    </location>
</feature>
<keyword evidence="3" id="KW-1185">Reference proteome</keyword>
<comment type="caution">
    <text evidence="2">The sequence shown here is derived from an EMBL/GenBank/DDBJ whole genome shotgun (WGS) entry which is preliminary data.</text>
</comment>
<accession>A0A8H6K4J4</accession>
<evidence type="ECO:0000313" key="2">
    <source>
        <dbReference type="EMBL" id="KAF6824273.1"/>
    </source>
</evidence>
<protein>
    <submittedName>
        <fullName evidence="2">Uncharacterized protein</fullName>
    </submittedName>
</protein>
<dbReference type="EMBL" id="WIGO01000196">
    <property type="protein sequence ID" value="KAF6824273.1"/>
    <property type="molecule type" value="Genomic_DNA"/>
</dbReference>
<gene>
    <name evidence="2" type="ORF">CPLU01_10958</name>
</gene>
<reference evidence="2" key="1">
    <citation type="journal article" date="2020" name="Phytopathology">
        <title>Genome Sequence Resources of Colletotrichum truncatum, C. plurivorum, C. musicola, and C. sojae: Four Species Pathogenic to Soybean (Glycine max).</title>
        <authorList>
            <person name="Rogerio F."/>
            <person name="Boufleur T.R."/>
            <person name="Ciampi-Guillardi M."/>
            <person name="Sukno S.A."/>
            <person name="Thon M.R."/>
            <person name="Massola Junior N.S."/>
            <person name="Baroncelli R."/>
        </authorList>
    </citation>
    <scope>NUCLEOTIDE SEQUENCE</scope>
    <source>
        <strain evidence="2">LFN00145</strain>
    </source>
</reference>
<sequence>MALKTAAFIGNRDAHGVLHTLKFTMSGNFFKNPTGRQRGLIMHRGKWRDRIKQLALILGLNMRTFYDGASRKATPEDYGNWAAGHCEKKVSTFVVYTLLHMFGFRVKALTKENLGQVKTALVQHGLRPRLEIHLTRAPCGSARKPGCCIQFVHRLGYATGIDFEIHSWEDNVILDGTVSPRPPAKGANVEIVAEIERQRAMNLDENEDEDGDEESAAFDFYLASQYEDNWRVIVFDGVDPAQDEPAPDPRRQPSPASTISPEARENFAKTIQRKFGRKEKRLPDDIIKPYPPTPVTEAEWSQIYDRSAFASQPPAATRTSNYFGDGDADLEAADREESPPDMVQQRRAANAQKAEARRKKKLEKRARKAAAAAAAGRNVEDELEVVAVRDIQTHPTRTTNQTLGKSTPRNNKTGCRLTRCWDRGFCYCLSARGVASLHSAAWRMKL</sequence>